<feature type="transmembrane region" description="Helical" evidence="5">
    <location>
        <begin position="125"/>
        <end position="151"/>
    </location>
</feature>
<organism evidence="7 8">
    <name type="scientific">Mobilicoccus caccae</name>
    <dbReference type="NCBI Taxonomy" id="1859295"/>
    <lineage>
        <taxon>Bacteria</taxon>
        <taxon>Bacillati</taxon>
        <taxon>Actinomycetota</taxon>
        <taxon>Actinomycetes</taxon>
        <taxon>Micrococcales</taxon>
        <taxon>Dermatophilaceae</taxon>
        <taxon>Mobilicoccus</taxon>
    </lineage>
</organism>
<reference evidence="8" key="1">
    <citation type="journal article" date="2019" name="Int. J. Syst. Evol. Microbiol.">
        <title>The Global Catalogue of Microorganisms (GCM) 10K type strain sequencing project: providing services to taxonomists for standard genome sequencing and annotation.</title>
        <authorList>
            <consortium name="The Broad Institute Genomics Platform"/>
            <consortium name="The Broad Institute Genome Sequencing Center for Infectious Disease"/>
            <person name="Wu L."/>
            <person name="Ma J."/>
        </authorList>
    </citation>
    <scope>NUCLEOTIDE SEQUENCE [LARGE SCALE GENOMIC DNA]</scope>
    <source>
        <strain evidence="8">NBRC 113072</strain>
    </source>
</reference>
<feature type="region of interest" description="Disordered" evidence="6">
    <location>
        <begin position="936"/>
        <end position="963"/>
    </location>
</feature>
<comment type="subcellular location">
    <subcellularLocation>
        <location evidence="5">Cell membrane</location>
        <topology evidence="5">Multi-pass membrane protein</topology>
    </subcellularLocation>
</comment>
<feature type="compositionally biased region" description="Low complexity" evidence="6">
    <location>
        <begin position="945"/>
        <end position="963"/>
    </location>
</feature>
<comment type="caution">
    <text evidence="7">The sequence shown here is derived from an EMBL/GenBank/DDBJ whole genome shotgun (WGS) entry which is preliminary data.</text>
</comment>
<comment type="caution">
    <text evidence="5">Lacks conserved residue(s) required for the propagation of feature annotation.</text>
</comment>
<dbReference type="EMBL" id="BSUO01000001">
    <property type="protein sequence ID" value="GMA38910.1"/>
    <property type="molecule type" value="Genomic_DNA"/>
</dbReference>
<evidence type="ECO:0000313" key="7">
    <source>
        <dbReference type="EMBL" id="GMA38910.1"/>
    </source>
</evidence>
<feature type="compositionally biased region" description="Low complexity" evidence="6">
    <location>
        <begin position="883"/>
        <end position="894"/>
    </location>
</feature>
<keyword evidence="4 5" id="KW-0472">Membrane</keyword>
<keyword evidence="2 5" id="KW-0812">Transmembrane</keyword>
<gene>
    <name evidence="7" type="ORF">GCM10025883_09550</name>
</gene>
<dbReference type="PANTHER" id="PTHR39344:SF1">
    <property type="entry name" value="UPF0182 PROTEIN SLL1060"/>
    <property type="match status" value="1"/>
</dbReference>
<protein>
    <recommendedName>
        <fullName evidence="5">UPF0182 protein GCM10025883_09550</fullName>
    </recommendedName>
</protein>
<keyword evidence="8" id="KW-1185">Reference proteome</keyword>
<evidence type="ECO:0000313" key="8">
    <source>
        <dbReference type="Proteomes" id="UP001157126"/>
    </source>
</evidence>
<evidence type="ECO:0000256" key="1">
    <source>
        <dbReference type="ARBA" id="ARBA00022475"/>
    </source>
</evidence>
<dbReference type="PANTHER" id="PTHR39344">
    <property type="entry name" value="UPF0182 PROTEIN SLL1060"/>
    <property type="match status" value="1"/>
</dbReference>
<evidence type="ECO:0000256" key="5">
    <source>
        <dbReference type="HAMAP-Rule" id="MF_01600"/>
    </source>
</evidence>
<comment type="similarity">
    <text evidence="5">Belongs to the UPF0182 family.</text>
</comment>
<keyword evidence="3 5" id="KW-1133">Transmembrane helix</keyword>
<feature type="region of interest" description="Disordered" evidence="6">
    <location>
        <begin position="851"/>
        <end position="894"/>
    </location>
</feature>
<sequence length="963" mass="104823">MLWFSSVGYSQVLWTRIGAQAGLFFVAALIVGGLVALSLIVAYRSRPIYAPSDPQQEALDRYREILDPLRRIGLIVAPLIFGAFAGLAAASQWQTLLLWINAQPFGTADPTFGMDVGFFVFTLPWLQFLVSFGTMALVLALVTAAVTHYVYGGLQLAGGGPRTTTAARVHLSILAALLVLLRAVSYWLERYELSTQTGNLITGLQYTDNNAVLPTKAILAIAALICAGLFVATIWSRSWRLPMIGLGMLLVTSLVVGSLYPLAFQNLRVQPSEQYLEAEFIQKNIDATRAAYGFDDIKKEEYNATTEASPGQLREDAATVPGIRLLDPTIVPRTFTQTQGLRRYYGFPDVLDVDRYSIEGQTRDTVIAARELDLNGVPQRNWVNDHTVYTHGYGVVAAYGNRQTSDGEPSYYVRDIPPRGELGEFEPRIYFGERSTQYSIVGKSDGGNDRELDFQSAEGEQYNTYAGGGGVAMDNIVKRAAYAIKYREYRIMLSEQVGDYSTMLDHRTPRERVERVAPWLTLDGNAYPAVVDGRVQWIIDAYTTSANYPYSQKQSLETATTDAVTSRAQSVEAVRSGEVNYIRNSVKATVDASSGEVRLYSWDDQDPLLKAWSAAFSDTVRPMTEISGDLMSHLRYPEDLFKVQRQLITRYHITDAGSFYTGGEYWKVPEDPTSGNPGQAGLPDQPPYYLSIAMPGQESPSFSLTTSFSPVGADRPYLTGFMAVDSDAGSEAGKRREGYGAMRLLALPSSTNVPGPTQVQNRIDSSNDNSEEFGLTLSQFLNLNSQGGSRVHKGNLLTLPVGGGLLYVQPEYVSGTAGSTYPRLQAVVVSFGNDIAWASTLDAALDELFQGDSGAQAGDSGVSPTPEKPGATPTPGQTPSPSPTQSEQPQELQTALADVRRHYDAGQKAMQAGDWAAYGEAQKQLDAAIKRAIELQPERGRVSVPTSTASPAPSPTATGTPTG</sequence>
<feature type="transmembrane region" description="Helical" evidence="5">
    <location>
        <begin position="20"/>
        <end position="43"/>
    </location>
</feature>
<feature type="transmembrane region" description="Helical" evidence="5">
    <location>
        <begin position="243"/>
        <end position="263"/>
    </location>
</feature>
<evidence type="ECO:0000256" key="2">
    <source>
        <dbReference type="ARBA" id="ARBA00022692"/>
    </source>
</evidence>
<dbReference type="InterPro" id="IPR005372">
    <property type="entry name" value="UPF0182"/>
</dbReference>
<feature type="transmembrane region" description="Helical" evidence="5">
    <location>
        <begin position="72"/>
        <end position="93"/>
    </location>
</feature>
<dbReference type="Proteomes" id="UP001157126">
    <property type="component" value="Unassembled WGS sequence"/>
</dbReference>
<evidence type="ECO:0000256" key="4">
    <source>
        <dbReference type="ARBA" id="ARBA00023136"/>
    </source>
</evidence>
<evidence type="ECO:0000256" key="6">
    <source>
        <dbReference type="SAM" id="MobiDB-lite"/>
    </source>
</evidence>
<evidence type="ECO:0000256" key="3">
    <source>
        <dbReference type="ARBA" id="ARBA00022989"/>
    </source>
</evidence>
<feature type="transmembrane region" description="Helical" evidence="5">
    <location>
        <begin position="217"/>
        <end position="236"/>
    </location>
</feature>
<feature type="transmembrane region" description="Helical" evidence="5">
    <location>
        <begin position="171"/>
        <end position="188"/>
    </location>
</feature>
<accession>A0ABQ6INK3</accession>
<name>A0ABQ6INK3_9MICO</name>
<keyword evidence="1 5" id="KW-1003">Cell membrane</keyword>
<dbReference type="Pfam" id="PF03699">
    <property type="entry name" value="UPF0182"/>
    <property type="match status" value="1"/>
</dbReference>
<dbReference type="HAMAP" id="MF_01600">
    <property type="entry name" value="UPF0182"/>
    <property type="match status" value="1"/>
</dbReference>
<proteinExistence type="inferred from homology"/>